<accession>A0A4Q9PN03</accession>
<dbReference type="Proteomes" id="UP000292082">
    <property type="component" value="Unassembled WGS sequence"/>
</dbReference>
<evidence type="ECO:0000313" key="2">
    <source>
        <dbReference type="Proteomes" id="UP000292082"/>
    </source>
</evidence>
<gene>
    <name evidence="1" type="ORF">BD310DRAFT_933239</name>
</gene>
<reference evidence="1 2" key="1">
    <citation type="submission" date="2019-01" db="EMBL/GenBank/DDBJ databases">
        <title>Draft genome sequences of three monokaryotic isolates of the white-rot basidiomycete fungus Dichomitus squalens.</title>
        <authorList>
            <consortium name="DOE Joint Genome Institute"/>
            <person name="Lopez S.C."/>
            <person name="Andreopoulos B."/>
            <person name="Pangilinan J."/>
            <person name="Lipzen A."/>
            <person name="Riley R."/>
            <person name="Ahrendt S."/>
            <person name="Ng V."/>
            <person name="Barry K."/>
            <person name="Daum C."/>
            <person name="Grigoriev I.V."/>
            <person name="Hilden K.S."/>
            <person name="Makela M.R."/>
            <person name="de Vries R.P."/>
        </authorList>
    </citation>
    <scope>NUCLEOTIDE SEQUENCE [LARGE SCALE GENOMIC DNA]</scope>
    <source>
        <strain evidence="1 2">CBS 464.89</strain>
    </source>
</reference>
<evidence type="ECO:0000313" key="1">
    <source>
        <dbReference type="EMBL" id="TBU55633.1"/>
    </source>
</evidence>
<proteinExistence type="predicted"/>
<dbReference type="AlphaFoldDB" id="A0A4Q9PN03"/>
<sequence length="95" mass="10448">MKGFFVTVAQAFLQGIWEMRRWRCSTLRHVPATYMPDARLSPSRFLAQNASSQLPTLKTISTLLLIPLLCVWRDNEPGSELATLSGGTPGGVKAS</sequence>
<keyword evidence="2" id="KW-1185">Reference proteome</keyword>
<name>A0A4Q9PN03_9APHY</name>
<dbReference type="EMBL" id="ML145165">
    <property type="protein sequence ID" value="TBU55633.1"/>
    <property type="molecule type" value="Genomic_DNA"/>
</dbReference>
<organism evidence="1 2">
    <name type="scientific">Dichomitus squalens</name>
    <dbReference type="NCBI Taxonomy" id="114155"/>
    <lineage>
        <taxon>Eukaryota</taxon>
        <taxon>Fungi</taxon>
        <taxon>Dikarya</taxon>
        <taxon>Basidiomycota</taxon>
        <taxon>Agaricomycotina</taxon>
        <taxon>Agaricomycetes</taxon>
        <taxon>Polyporales</taxon>
        <taxon>Polyporaceae</taxon>
        <taxon>Dichomitus</taxon>
    </lineage>
</organism>
<protein>
    <submittedName>
        <fullName evidence="1">Uncharacterized protein</fullName>
    </submittedName>
</protein>